<keyword evidence="5" id="KW-0862">Zinc</keyword>
<name>A0AA97J9X9_EUBMA</name>
<dbReference type="InterPro" id="IPR001841">
    <property type="entry name" value="Znf_RING"/>
</dbReference>
<dbReference type="PROSITE" id="PS50119">
    <property type="entry name" value="ZF_BBOX"/>
    <property type="match status" value="1"/>
</dbReference>
<dbReference type="GO" id="GO:0008270">
    <property type="term" value="F:zinc ion binding"/>
    <property type="evidence" value="ECO:0007669"/>
    <property type="project" value="UniProtKB-KW"/>
</dbReference>
<feature type="domain" description="B30.2/SPRY" evidence="11">
    <location>
        <begin position="303"/>
        <end position="496"/>
    </location>
</feature>
<evidence type="ECO:0000256" key="8">
    <source>
        <dbReference type="SAM" id="Coils"/>
    </source>
</evidence>
<dbReference type="Gene3D" id="3.30.160.60">
    <property type="entry name" value="Classic Zinc Finger"/>
    <property type="match status" value="1"/>
</dbReference>
<dbReference type="InterPro" id="IPR003877">
    <property type="entry name" value="SPRY_dom"/>
</dbReference>
<evidence type="ECO:0000259" key="9">
    <source>
        <dbReference type="PROSITE" id="PS50089"/>
    </source>
</evidence>
<dbReference type="PRINTS" id="PR01407">
    <property type="entry name" value="BUTYPHLNCDUF"/>
</dbReference>
<dbReference type="SMART" id="SM00589">
    <property type="entry name" value="PRY"/>
    <property type="match status" value="1"/>
</dbReference>
<dbReference type="InterPro" id="IPR050143">
    <property type="entry name" value="TRIM/RBCC"/>
</dbReference>
<dbReference type="Pfam" id="PF13765">
    <property type="entry name" value="PRY"/>
    <property type="match status" value="1"/>
</dbReference>
<dbReference type="PROSITE" id="PS50089">
    <property type="entry name" value="ZF_RING_2"/>
    <property type="match status" value="1"/>
</dbReference>
<keyword evidence="2" id="KW-0528">Neurotoxin</keyword>
<comment type="similarity">
    <text evidence="1">Belongs to the ohanin/vespryn family.</text>
</comment>
<dbReference type="FunFam" id="2.60.120.920:FF:000004">
    <property type="entry name" value="Butyrophilin subfamily 1 member A1"/>
    <property type="match status" value="1"/>
</dbReference>
<evidence type="ECO:0000313" key="13">
    <source>
        <dbReference type="RefSeq" id="XP_054834158.1"/>
    </source>
</evidence>
<dbReference type="CDD" id="cd16594">
    <property type="entry name" value="RING-HC_TRIM7-like_C-IV"/>
    <property type="match status" value="1"/>
</dbReference>
<protein>
    <submittedName>
        <fullName evidence="13">Zinc finger protein RFP-like</fullName>
    </submittedName>
</protein>
<evidence type="ECO:0000256" key="3">
    <source>
        <dbReference type="ARBA" id="ARBA00022723"/>
    </source>
</evidence>
<dbReference type="Pfam" id="PF13445">
    <property type="entry name" value="zf-RING_UBOX"/>
    <property type="match status" value="1"/>
</dbReference>
<dbReference type="InterPro" id="IPR000315">
    <property type="entry name" value="Znf_B-box"/>
</dbReference>
<feature type="domain" description="B box-type" evidence="10">
    <location>
        <begin position="89"/>
        <end position="130"/>
    </location>
</feature>
<dbReference type="SMART" id="SM00336">
    <property type="entry name" value="BBOX"/>
    <property type="match status" value="1"/>
</dbReference>
<dbReference type="Proteomes" id="UP001190640">
    <property type="component" value="Chromosome 4"/>
</dbReference>
<dbReference type="SMART" id="SM00184">
    <property type="entry name" value="RING"/>
    <property type="match status" value="1"/>
</dbReference>
<proteinExistence type="inferred from homology"/>
<evidence type="ECO:0000256" key="6">
    <source>
        <dbReference type="ARBA" id="ARBA00034460"/>
    </source>
</evidence>
<evidence type="ECO:0000313" key="12">
    <source>
        <dbReference type="Proteomes" id="UP001190640"/>
    </source>
</evidence>
<dbReference type="Gene3D" id="3.30.40.10">
    <property type="entry name" value="Zinc/RING finger domain, C3HC4 (zinc finger)"/>
    <property type="match status" value="1"/>
</dbReference>
<comment type="function">
    <text evidence="6">Neurotoxin that produces dose-dependent hypolocomotion and hyperalgesia in mice. May directly act on the central nervous system, as it is 6500-fold more potent when administered intracerebroventricularly than intraperitoneal.</text>
</comment>
<evidence type="ECO:0000256" key="4">
    <source>
        <dbReference type="ARBA" id="ARBA00022771"/>
    </source>
</evidence>
<keyword evidence="2" id="KW-0800">Toxin</keyword>
<evidence type="ECO:0000256" key="1">
    <source>
        <dbReference type="ARBA" id="ARBA00009651"/>
    </source>
</evidence>
<dbReference type="PROSITE" id="PS00518">
    <property type="entry name" value="ZF_RING_1"/>
    <property type="match status" value="1"/>
</dbReference>
<dbReference type="PROSITE" id="PS50188">
    <property type="entry name" value="B302_SPRY"/>
    <property type="match status" value="1"/>
</dbReference>
<keyword evidence="8" id="KW-0175">Coiled coil</keyword>
<dbReference type="AlphaFoldDB" id="A0AA97J9X9"/>
<feature type="coiled-coil region" evidence="8">
    <location>
        <begin position="202"/>
        <end position="237"/>
    </location>
</feature>
<evidence type="ECO:0000256" key="7">
    <source>
        <dbReference type="PROSITE-ProRule" id="PRU00024"/>
    </source>
</evidence>
<dbReference type="KEGG" id="emc:129328872"/>
<dbReference type="SMART" id="SM00449">
    <property type="entry name" value="SPRY"/>
    <property type="match status" value="1"/>
</dbReference>
<dbReference type="InterPro" id="IPR006574">
    <property type="entry name" value="PRY"/>
</dbReference>
<dbReference type="InterPro" id="IPR003879">
    <property type="entry name" value="Butyrophylin_SPRY"/>
</dbReference>
<gene>
    <name evidence="13" type="primary">LOC129328872</name>
</gene>
<dbReference type="RefSeq" id="XP_054834158.1">
    <property type="nucleotide sequence ID" value="XM_054978183.1"/>
</dbReference>
<sequence length="496" mass="57844">MAAEGPVRELCAEATCPICLQYFKNPVILACGHSFCEDCLTRCWSESRRDVCCPNCRATFHQKIFSPNRRLANVVEQVKKLEEVTIEEGKQGICEKHQEPLKLFCRDDETSICVVCDRSKEHREHFVVPTDEVFQEYKEIIEAQRKSVEKYRNGLVDYRLAEELGSQECLKQLELEKWKMKRAFHEMKTFLEGKEYVCLGELEGLERELENKHQENVTQLSEEISHLSNVMGEMEEKCQQPASEFLRDIRRTLMSYEKRQMWPEVELPPGLEWRLNMHGLKYAAIKEAMENGKESLEQAMKKEFLEEASNKGSPEEAQNKVNITLDPNTAHPRLILSSDLKSVRRENIMQYRPNNPERFDWEFCVLGRERFTSGRHWWDVEVEKQAVWALGVARESVRRKGRVAFSPDEGIWAIGKPFGEQFSPYLLLAFSSPAFTPCILKREPRKIQVFLDYEQDCVKFFDDSSRLIFIFHSASFSGEKICPYFCLGKWGVRLAC</sequence>
<dbReference type="Pfam" id="PF00643">
    <property type="entry name" value="zf-B_box"/>
    <property type="match status" value="1"/>
</dbReference>
<dbReference type="InterPro" id="IPR043136">
    <property type="entry name" value="B30.2/SPRY_sf"/>
</dbReference>
<dbReference type="SUPFAM" id="SSF57850">
    <property type="entry name" value="RING/U-box"/>
    <property type="match status" value="1"/>
</dbReference>
<evidence type="ECO:0000259" key="11">
    <source>
        <dbReference type="PROSITE" id="PS50188"/>
    </source>
</evidence>
<organism evidence="12 13">
    <name type="scientific">Eublepharis macularius</name>
    <name type="common">Leopard gecko</name>
    <name type="synonym">Cyrtodactylus macularius</name>
    <dbReference type="NCBI Taxonomy" id="481883"/>
    <lineage>
        <taxon>Eukaryota</taxon>
        <taxon>Metazoa</taxon>
        <taxon>Chordata</taxon>
        <taxon>Craniata</taxon>
        <taxon>Vertebrata</taxon>
        <taxon>Euteleostomi</taxon>
        <taxon>Lepidosauria</taxon>
        <taxon>Squamata</taxon>
        <taxon>Bifurcata</taxon>
        <taxon>Gekkota</taxon>
        <taxon>Eublepharidae</taxon>
        <taxon>Eublepharinae</taxon>
        <taxon>Eublepharis</taxon>
    </lineage>
</organism>
<dbReference type="Pfam" id="PF00622">
    <property type="entry name" value="SPRY"/>
    <property type="match status" value="1"/>
</dbReference>
<dbReference type="InterPro" id="IPR013083">
    <property type="entry name" value="Znf_RING/FYVE/PHD"/>
</dbReference>
<dbReference type="PANTHER" id="PTHR24103">
    <property type="entry name" value="E3 UBIQUITIN-PROTEIN LIGASE TRIM"/>
    <property type="match status" value="1"/>
</dbReference>
<dbReference type="SUPFAM" id="SSF57845">
    <property type="entry name" value="B-box zinc-binding domain"/>
    <property type="match status" value="1"/>
</dbReference>
<dbReference type="GeneID" id="129328872"/>
<dbReference type="CDD" id="cd12888">
    <property type="entry name" value="SPRY_PRY_TRIM7_like"/>
    <property type="match status" value="1"/>
</dbReference>
<dbReference type="InterPro" id="IPR001870">
    <property type="entry name" value="B30.2/SPRY"/>
</dbReference>
<evidence type="ECO:0000256" key="5">
    <source>
        <dbReference type="ARBA" id="ARBA00022833"/>
    </source>
</evidence>
<feature type="domain" description="RING-type" evidence="9">
    <location>
        <begin position="16"/>
        <end position="57"/>
    </location>
</feature>
<evidence type="ECO:0000256" key="2">
    <source>
        <dbReference type="ARBA" id="ARBA00022699"/>
    </source>
</evidence>
<dbReference type="InterPro" id="IPR013320">
    <property type="entry name" value="ConA-like_dom_sf"/>
</dbReference>
<dbReference type="Gene3D" id="2.60.120.920">
    <property type="match status" value="1"/>
</dbReference>
<reference evidence="13" key="1">
    <citation type="submission" date="2025-08" db="UniProtKB">
        <authorList>
            <consortium name="RefSeq"/>
        </authorList>
    </citation>
    <scope>IDENTIFICATION</scope>
    <source>
        <tissue evidence="13">Blood</tissue>
    </source>
</reference>
<evidence type="ECO:0000259" key="10">
    <source>
        <dbReference type="PROSITE" id="PS50119"/>
    </source>
</evidence>
<dbReference type="InterPro" id="IPR027370">
    <property type="entry name" value="Znf-RING_euk"/>
</dbReference>
<dbReference type="InterPro" id="IPR017907">
    <property type="entry name" value="Znf_RING_CS"/>
</dbReference>
<dbReference type="SUPFAM" id="SSF49899">
    <property type="entry name" value="Concanavalin A-like lectins/glucanases"/>
    <property type="match status" value="1"/>
</dbReference>
<keyword evidence="12" id="KW-1185">Reference proteome</keyword>
<dbReference type="CDD" id="cd19762">
    <property type="entry name" value="Bbox2_TRIM7-like"/>
    <property type="match status" value="1"/>
</dbReference>
<accession>A0AA97J9X9</accession>
<keyword evidence="4 7" id="KW-0863">Zinc-finger</keyword>
<keyword evidence="3" id="KW-0479">Metal-binding</keyword>